<evidence type="ECO:0000256" key="4">
    <source>
        <dbReference type="ARBA" id="ARBA00023004"/>
    </source>
</evidence>
<feature type="binding site" description="axial binding residue" evidence="6">
    <location>
        <position position="462"/>
    </location>
    <ligand>
        <name>heme</name>
        <dbReference type="ChEBI" id="CHEBI:30413"/>
    </ligand>
    <ligandPart>
        <name>Fe</name>
        <dbReference type="ChEBI" id="CHEBI:18248"/>
    </ligandPart>
</feature>
<dbReference type="InterPro" id="IPR002403">
    <property type="entry name" value="Cyt_P450_E_grp-IV"/>
</dbReference>
<evidence type="ECO:0000256" key="1">
    <source>
        <dbReference type="ARBA" id="ARBA00001971"/>
    </source>
</evidence>
<keyword evidence="9" id="KW-1185">Reference proteome</keyword>
<comment type="caution">
    <text evidence="8">The sequence shown here is derived from an EMBL/GenBank/DDBJ whole genome shotgun (WGS) entry which is preliminary data.</text>
</comment>
<dbReference type="AlphaFoldDB" id="A0AAN7A3J2"/>
<name>A0AAN7A3J2_9PEZI</name>
<dbReference type="CDD" id="cd11040">
    <property type="entry name" value="CYP7_CYP8-like"/>
    <property type="match status" value="1"/>
</dbReference>
<dbReference type="GO" id="GO:0004497">
    <property type="term" value="F:monooxygenase activity"/>
    <property type="evidence" value="ECO:0007669"/>
    <property type="project" value="UniProtKB-KW"/>
</dbReference>
<keyword evidence="5 7" id="KW-0503">Monooxygenase</keyword>
<dbReference type="InterPro" id="IPR001128">
    <property type="entry name" value="Cyt_P450"/>
</dbReference>
<comment type="similarity">
    <text evidence="2 7">Belongs to the cytochrome P450 family.</text>
</comment>
<evidence type="ECO:0000256" key="3">
    <source>
        <dbReference type="ARBA" id="ARBA00022723"/>
    </source>
</evidence>
<evidence type="ECO:0000256" key="6">
    <source>
        <dbReference type="PIRSR" id="PIRSR602403-1"/>
    </source>
</evidence>
<dbReference type="InterPro" id="IPR017972">
    <property type="entry name" value="Cyt_P450_CS"/>
</dbReference>
<dbReference type="InterPro" id="IPR036396">
    <property type="entry name" value="Cyt_P450_sf"/>
</dbReference>
<dbReference type="GO" id="GO:0005506">
    <property type="term" value="F:iron ion binding"/>
    <property type="evidence" value="ECO:0007669"/>
    <property type="project" value="InterPro"/>
</dbReference>
<keyword evidence="6 7" id="KW-0349">Heme</keyword>
<reference evidence="8" key="1">
    <citation type="journal article" date="2023" name="Mol. Phylogenet. Evol.">
        <title>Genome-scale phylogeny and comparative genomics of the fungal order Sordariales.</title>
        <authorList>
            <person name="Hensen N."/>
            <person name="Bonometti L."/>
            <person name="Westerberg I."/>
            <person name="Brannstrom I.O."/>
            <person name="Guillou S."/>
            <person name="Cros-Aarteil S."/>
            <person name="Calhoun S."/>
            <person name="Haridas S."/>
            <person name="Kuo A."/>
            <person name="Mondo S."/>
            <person name="Pangilinan J."/>
            <person name="Riley R."/>
            <person name="LaButti K."/>
            <person name="Andreopoulos B."/>
            <person name="Lipzen A."/>
            <person name="Chen C."/>
            <person name="Yan M."/>
            <person name="Daum C."/>
            <person name="Ng V."/>
            <person name="Clum A."/>
            <person name="Steindorff A."/>
            <person name="Ohm R.A."/>
            <person name="Martin F."/>
            <person name="Silar P."/>
            <person name="Natvig D.O."/>
            <person name="Lalanne C."/>
            <person name="Gautier V."/>
            <person name="Ament-Velasquez S.L."/>
            <person name="Kruys A."/>
            <person name="Hutchinson M.I."/>
            <person name="Powell A.J."/>
            <person name="Barry K."/>
            <person name="Miller A.N."/>
            <person name="Grigoriev I.V."/>
            <person name="Debuchy R."/>
            <person name="Gladieux P."/>
            <person name="Hiltunen Thoren M."/>
            <person name="Johannesson H."/>
        </authorList>
    </citation>
    <scope>NUCLEOTIDE SEQUENCE</scope>
    <source>
        <strain evidence="8">CBS 892.96</strain>
    </source>
</reference>
<evidence type="ECO:0000313" key="8">
    <source>
        <dbReference type="EMBL" id="KAK4172060.1"/>
    </source>
</evidence>
<evidence type="ECO:0000256" key="5">
    <source>
        <dbReference type="ARBA" id="ARBA00023033"/>
    </source>
</evidence>
<evidence type="ECO:0000256" key="7">
    <source>
        <dbReference type="RuleBase" id="RU000461"/>
    </source>
</evidence>
<sequence>MAWDSTSSFSPTRALTSQLSWLELENWLKYSAPIVTGLVVLLATYLLLDHAQTRPLSKNEPPILPSRIPFLGHVLGMLFQGGRYVKNIGLDNPHLPIFTLPVPFSRIYIVTSPSLALSVQRLPPNSLSFTPLVPDITKRVLGLGPQTVEIVRQNIDPTPGEPSGFLADMHDLVGKSLAPGEEMKKLIRSAAHEFRQVVGGYVPPNPDNVEIDLLVWIRHFVAVATAKVFYGGDNPLAADPQLEEAFWDFDHGLGGLLAGVWPSVMAKKAYKGRERLVKAFERWLVERRYEEEDVAGIIKQRVEIAQRHGWELREVARSEVSFLFAGIVNTATTTFWGVLQVCNDRGLLGEVRKELGVRMDTEEIVWSQKEKVLLEAVVKECLRLNSDTYSTRLVVPKEGVEVTVKGREYWFKGGAVVQISGGTIHSSRDNWGEDVREFRPERFLAGVNYKNFRAFGGGKTLCPGRHFAVAVIRLLIVMVVTKFEVEIVGDKLPEKDDGVLPVHVLEPKERVIVKIRVRDERKFGADE</sequence>
<dbReference type="PRINTS" id="PR00465">
    <property type="entry name" value="EP450IV"/>
</dbReference>
<evidence type="ECO:0000313" key="9">
    <source>
        <dbReference type="Proteomes" id="UP001302321"/>
    </source>
</evidence>
<proteinExistence type="inferred from homology"/>
<comment type="cofactor">
    <cofactor evidence="1 6">
        <name>heme</name>
        <dbReference type="ChEBI" id="CHEBI:30413"/>
    </cofactor>
</comment>
<accession>A0AAN7A3J2</accession>
<dbReference type="GO" id="GO:0016705">
    <property type="term" value="F:oxidoreductase activity, acting on paired donors, with incorporation or reduction of molecular oxygen"/>
    <property type="evidence" value="ECO:0007669"/>
    <property type="project" value="InterPro"/>
</dbReference>
<keyword evidence="4 6" id="KW-0408">Iron</keyword>
<keyword evidence="3 6" id="KW-0479">Metal-binding</keyword>
<dbReference type="Proteomes" id="UP001302321">
    <property type="component" value="Unassembled WGS sequence"/>
</dbReference>
<dbReference type="SUPFAM" id="SSF48264">
    <property type="entry name" value="Cytochrome P450"/>
    <property type="match status" value="1"/>
</dbReference>
<reference evidence="8" key="2">
    <citation type="submission" date="2023-05" db="EMBL/GenBank/DDBJ databases">
        <authorList>
            <consortium name="Lawrence Berkeley National Laboratory"/>
            <person name="Steindorff A."/>
            <person name="Hensen N."/>
            <person name="Bonometti L."/>
            <person name="Westerberg I."/>
            <person name="Brannstrom I.O."/>
            <person name="Guillou S."/>
            <person name="Cros-Aarteil S."/>
            <person name="Calhoun S."/>
            <person name="Haridas S."/>
            <person name="Kuo A."/>
            <person name="Mondo S."/>
            <person name="Pangilinan J."/>
            <person name="Riley R."/>
            <person name="Labutti K."/>
            <person name="Andreopoulos B."/>
            <person name="Lipzen A."/>
            <person name="Chen C."/>
            <person name="Yanf M."/>
            <person name="Daum C."/>
            <person name="Ng V."/>
            <person name="Clum A."/>
            <person name="Ohm R."/>
            <person name="Martin F."/>
            <person name="Silar P."/>
            <person name="Natvig D."/>
            <person name="Lalanne C."/>
            <person name="Gautier V."/>
            <person name="Ament-Velasquez S.L."/>
            <person name="Kruys A."/>
            <person name="Hutchinson M.I."/>
            <person name="Powell A.J."/>
            <person name="Barry K."/>
            <person name="Miller A.N."/>
            <person name="Grigoriev I.V."/>
            <person name="Debuchy R."/>
            <person name="Gladieux P."/>
            <person name="Thoren M.H."/>
            <person name="Johannesson H."/>
        </authorList>
    </citation>
    <scope>NUCLEOTIDE SEQUENCE</scope>
    <source>
        <strain evidence="8">CBS 892.96</strain>
    </source>
</reference>
<dbReference type="EMBL" id="MU866470">
    <property type="protein sequence ID" value="KAK4172060.1"/>
    <property type="molecule type" value="Genomic_DNA"/>
</dbReference>
<keyword evidence="7" id="KW-0560">Oxidoreductase</keyword>
<dbReference type="InterPro" id="IPR053007">
    <property type="entry name" value="CYP450_monoxygenase_sec-met"/>
</dbReference>
<evidence type="ECO:0000256" key="2">
    <source>
        <dbReference type="ARBA" id="ARBA00010617"/>
    </source>
</evidence>
<dbReference type="Gene3D" id="1.10.630.10">
    <property type="entry name" value="Cytochrome P450"/>
    <property type="match status" value="1"/>
</dbReference>
<gene>
    <name evidence="8" type="ORF">QBC36DRAFT_223539</name>
</gene>
<dbReference type="PANTHER" id="PTHR47582">
    <property type="entry name" value="P450, PUTATIVE (EUROFUNG)-RELATED"/>
    <property type="match status" value="1"/>
</dbReference>
<dbReference type="PROSITE" id="PS00086">
    <property type="entry name" value="CYTOCHROME_P450"/>
    <property type="match status" value="1"/>
</dbReference>
<organism evidence="8 9">
    <name type="scientific">Triangularia setosa</name>
    <dbReference type="NCBI Taxonomy" id="2587417"/>
    <lineage>
        <taxon>Eukaryota</taxon>
        <taxon>Fungi</taxon>
        <taxon>Dikarya</taxon>
        <taxon>Ascomycota</taxon>
        <taxon>Pezizomycotina</taxon>
        <taxon>Sordariomycetes</taxon>
        <taxon>Sordariomycetidae</taxon>
        <taxon>Sordariales</taxon>
        <taxon>Podosporaceae</taxon>
        <taxon>Triangularia</taxon>
    </lineage>
</organism>
<dbReference type="GO" id="GO:0020037">
    <property type="term" value="F:heme binding"/>
    <property type="evidence" value="ECO:0007669"/>
    <property type="project" value="InterPro"/>
</dbReference>
<dbReference type="PANTHER" id="PTHR47582:SF1">
    <property type="entry name" value="P450, PUTATIVE (EUROFUNG)-RELATED"/>
    <property type="match status" value="1"/>
</dbReference>
<dbReference type="Pfam" id="PF00067">
    <property type="entry name" value="p450"/>
    <property type="match status" value="1"/>
</dbReference>
<protein>
    <submittedName>
        <fullName evidence="8">Cytochrome P450 E-class, group IV</fullName>
    </submittedName>
</protein>